<dbReference type="InterPro" id="IPR000572">
    <property type="entry name" value="OxRdtase_Mopterin-bd_dom"/>
</dbReference>
<dbReference type="EMBL" id="BJNG01000025">
    <property type="protein sequence ID" value="GEC20779.1"/>
    <property type="molecule type" value="Genomic_DNA"/>
</dbReference>
<dbReference type="GO" id="GO:0006790">
    <property type="term" value="P:sulfur compound metabolic process"/>
    <property type="evidence" value="ECO:0007669"/>
    <property type="project" value="TreeGrafter"/>
</dbReference>
<dbReference type="Gene3D" id="2.60.40.650">
    <property type="match status" value="1"/>
</dbReference>
<dbReference type="AlphaFoldDB" id="A0A4Y3WSM2"/>
<evidence type="ECO:0000313" key="4">
    <source>
        <dbReference type="EMBL" id="GEC20779.1"/>
    </source>
</evidence>
<keyword evidence="5" id="KW-1185">Reference proteome</keyword>
<keyword evidence="1" id="KW-1133">Transmembrane helix</keyword>
<dbReference type="RefSeq" id="WP_141279317.1">
    <property type="nucleotide sequence ID" value="NZ_BAAARZ010000018.1"/>
</dbReference>
<dbReference type="Pfam" id="PF00174">
    <property type="entry name" value="Oxidored_molyb"/>
    <property type="match status" value="1"/>
</dbReference>
<dbReference type="PANTHER" id="PTHR19372:SF7">
    <property type="entry name" value="SULFITE OXIDASE, MITOCHONDRIAL"/>
    <property type="match status" value="1"/>
</dbReference>
<dbReference type="Pfam" id="PF03404">
    <property type="entry name" value="Mo-co_dimer"/>
    <property type="match status" value="1"/>
</dbReference>
<dbReference type="GO" id="GO:0008482">
    <property type="term" value="F:sulfite oxidase activity"/>
    <property type="evidence" value="ECO:0007669"/>
    <property type="project" value="TreeGrafter"/>
</dbReference>
<dbReference type="GO" id="GO:0043546">
    <property type="term" value="F:molybdopterin cofactor binding"/>
    <property type="evidence" value="ECO:0007669"/>
    <property type="project" value="TreeGrafter"/>
</dbReference>
<dbReference type="PANTHER" id="PTHR19372">
    <property type="entry name" value="SULFITE REDUCTASE"/>
    <property type="match status" value="1"/>
</dbReference>
<dbReference type="InterPro" id="IPR036374">
    <property type="entry name" value="OxRdtase_Mopterin-bd_sf"/>
</dbReference>
<gene>
    <name evidence="4" type="ORF">PHY01_30620</name>
</gene>
<dbReference type="Proteomes" id="UP000320338">
    <property type="component" value="Unassembled WGS sequence"/>
</dbReference>
<feature type="transmembrane region" description="Helical" evidence="1">
    <location>
        <begin position="101"/>
        <end position="121"/>
    </location>
</feature>
<feature type="domain" description="Moybdenum cofactor oxidoreductase dimerisation" evidence="3">
    <location>
        <begin position="397"/>
        <end position="484"/>
    </location>
</feature>
<dbReference type="GO" id="GO:0020037">
    <property type="term" value="F:heme binding"/>
    <property type="evidence" value="ECO:0007669"/>
    <property type="project" value="TreeGrafter"/>
</dbReference>
<sequence>MRSSLAAPGRGLLAGLVAGLLLTTIQALARLWLGVPPPAELLGDRIAPLLSIDQFFGLFGVFGGYNGLKQAGILGGTAGQLAVGFVIAIAVAVVSRRPLRLLVILTALFLAAALAVLWPNLSTNYGGWTPGPARAITIATMVVGFALFGAAVAVVLRVLTARPAAPTSPGPVSPGRRAVLGGVGAGVVGVGLAAATGGIGAALVRESTFSYDGLRVGGPGITPITANEAFYTVTKNVIDPRITPSRWNFGIDGAVATPTTWNLGDLRAMPQLTQETTLSCISNGVGDGLESNAMWTGIPLADLIAAAGPSDATVEVLLTAVDGYTDTFPIDKALDPTTLLAFGMNGVDLPRRHGFPARLVVPGMYGEKCLKWITRVELVTEERKGFYETQGWGPNFEIPTRSRIASLTSGAQVPRTSTTVLTGTAHGGNRGVARVEISVDGARTWTDARITYPGTRLSWALWSHDWRPNTAGVTQLVVRATDQDGGRQIIDERGVVPQGATGLHKVDVTVI</sequence>
<dbReference type="SUPFAM" id="SSF56524">
    <property type="entry name" value="Oxidoreductase molybdopterin-binding domain"/>
    <property type="match status" value="1"/>
</dbReference>
<evidence type="ECO:0000259" key="2">
    <source>
        <dbReference type="Pfam" id="PF00174"/>
    </source>
</evidence>
<feature type="domain" description="Oxidoreductase molybdopterin-binding" evidence="2">
    <location>
        <begin position="240"/>
        <end position="387"/>
    </location>
</feature>
<comment type="caution">
    <text evidence="4">The sequence shown here is derived from an EMBL/GenBank/DDBJ whole genome shotgun (WGS) entry which is preliminary data.</text>
</comment>
<dbReference type="SUPFAM" id="SSF81296">
    <property type="entry name" value="E set domains"/>
    <property type="match status" value="1"/>
</dbReference>
<dbReference type="InterPro" id="IPR014756">
    <property type="entry name" value="Ig_E-set"/>
</dbReference>
<keyword evidence="1" id="KW-0812">Transmembrane</keyword>
<proteinExistence type="predicted"/>
<dbReference type="OrthoDB" id="9795587at2"/>
<protein>
    <recommendedName>
        <fullName evidence="6">Oxidoreductase</fullName>
    </recommendedName>
</protein>
<organism evidence="4 5">
    <name type="scientific">Pseudonocardia hydrocarbonoxydans</name>
    <dbReference type="NCBI Taxonomy" id="76726"/>
    <lineage>
        <taxon>Bacteria</taxon>
        <taxon>Bacillati</taxon>
        <taxon>Actinomycetota</taxon>
        <taxon>Actinomycetes</taxon>
        <taxon>Pseudonocardiales</taxon>
        <taxon>Pseudonocardiaceae</taxon>
        <taxon>Pseudonocardia</taxon>
    </lineage>
</organism>
<evidence type="ECO:0008006" key="6">
    <source>
        <dbReference type="Google" id="ProtNLM"/>
    </source>
</evidence>
<name>A0A4Y3WSM2_9PSEU</name>
<keyword evidence="1" id="KW-0472">Membrane</keyword>
<reference evidence="4 5" key="1">
    <citation type="submission" date="2019-06" db="EMBL/GenBank/DDBJ databases">
        <title>Whole genome shotgun sequence of Pseudonocardia hydrocarbonoxydans NBRC 14498.</title>
        <authorList>
            <person name="Hosoyama A."/>
            <person name="Uohara A."/>
            <person name="Ohji S."/>
            <person name="Ichikawa N."/>
        </authorList>
    </citation>
    <scope>NUCLEOTIDE SEQUENCE [LARGE SCALE GENOMIC DNA]</scope>
    <source>
        <strain evidence="4 5">NBRC 14498</strain>
    </source>
</reference>
<evidence type="ECO:0000313" key="5">
    <source>
        <dbReference type="Proteomes" id="UP000320338"/>
    </source>
</evidence>
<feature type="transmembrane region" description="Helical" evidence="1">
    <location>
        <begin position="133"/>
        <end position="159"/>
    </location>
</feature>
<evidence type="ECO:0000256" key="1">
    <source>
        <dbReference type="SAM" id="Phobius"/>
    </source>
</evidence>
<feature type="transmembrane region" description="Helical" evidence="1">
    <location>
        <begin position="71"/>
        <end position="94"/>
    </location>
</feature>
<accession>A0A4Y3WSM2</accession>
<dbReference type="InterPro" id="IPR005066">
    <property type="entry name" value="MoCF_OxRdtse_dimer"/>
</dbReference>
<dbReference type="Gene3D" id="3.90.420.10">
    <property type="entry name" value="Oxidoreductase, molybdopterin-binding domain"/>
    <property type="match status" value="1"/>
</dbReference>
<feature type="transmembrane region" description="Helical" evidence="1">
    <location>
        <begin position="179"/>
        <end position="204"/>
    </location>
</feature>
<evidence type="ECO:0000259" key="3">
    <source>
        <dbReference type="Pfam" id="PF03404"/>
    </source>
</evidence>
<dbReference type="GO" id="GO:0030151">
    <property type="term" value="F:molybdenum ion binding"/>
    <property type="evidence" value="ECO:0007669"/>
    <property type="project" value="InterPro"/>
</dbReference>